<feature type="region of interest" description="Disordered" evidence="1">
    <location>
        <begin position="1"/>
        <end position="41"/>
    </location>
</feature>
<evidence type="ECO:0000259" key="2">
    <source>
        <dbReference type="PROSITE" id="PS50914"/>
    </source>
</evidence>
<dbReference type="Gene3D" id="3.30.1340.30">
    <property type="match status" value="1"/>
</dbReference>
<keyword evidence="4" id="KW-1185">Reference proteome</keyword>
<accession>A0A7Y0AUF8</accession>
<dbReference type="EMBL" id="JABBGK010000001">
    <property type="protein sequence ID" value="NML73654.1"/>
    <property type="molecule type" value="Genomic_DNA"/>
</dbReference>
<dbReference type="AlphaFoldDB" id="A0A7Y0AUF8"/>
<dbReference type="Proteomes" id="UP000541470">
    <property type="component" value="Unassembled WGS sequence"/>
</dbReference>
<protein>
    <submittedName>
        <fullName evidence="3">BON domain-containing protein</fullName>
    </submittedName>
</protein>
<proteinExistence type="predicted"/>
<dbReference type="Pfam" id="PF04972">
    <property type="entry name" value="BON"/>
    <property type="match status" value="1"/>
</dbReference>
<evidence type="ECO:0000313" key="4">
    <source>
        <dbReference type="Proteomes" id="UP000541470"/>
    </source>
</evidence>
<organism evidence="3 4">
    <name type="scientific">Rhizobium terricola</name>
    <dbReference type="NCBI Taxonomy" id="2728849"/>
    <lineage>
        <taxon>Bacteria</taxon>
        <taxon>Pseudomonadati</taxon>
        <taxon>Pseudomonadota</taxon>
        <taxon>Alphaproteobacteria</taxon>
        <taxon>Hyphomicrobiales</taxon>
        <taxon>Rhizobiaceae</taxon>
        <taxon>Rhizobium/Agrobacterium group</taxon>
        <taxon>Rhizobium</taxon>
    </lineage>
</organism>
<evidence type="ECO:0000313" key="3">
    <source>
        <dbReference type="EMBL" id="NML73654.1"/>
    </source>
</evidence>
<sequence length="167" mass="18274">MTNGARDRDEFSREEDYRDFEQRDIDGGWPYDDGAGAGAKPVANAAYGETDANFDRERNRGFRVTKAEPDGSEAPLVSPVLPETDHRELSDQLEADIHAALENFSETTLSAVDLHVDGHVVTLRGDVDTPGERRLIELKVLGVAGVTTVRNLINTIGTDAHIPTDTE</sequence>
<name>A0A7Y0AUF8_9HYPH</name>
<feature type="compositionally biased region" description="Basic and acidic residues" evidence="1">
    <location>
        <begin position="1"/>
        <end position="26"/>
    </location>
</feature>
<dbReference type="PROSITE" id="PS50914">
    <property type="entry name" value="BON"/>
    <property type="match status" value="1"/>
</dbReference>
<feature type="domain" description="BON" evidence="2">
    <location>
        <begin position="89"/>
        <end position="157"/>
    </location>
</feature>
<dbReference type="InterPro" id="IPR007055">
    <property type="entry name" value="BON_dom"/>
</dbReference>
<gene>
    <name evidence="3" type="ORF">HHL25_05880</name>
</gene>
<reference evidence="3 4" key="1">
    <citation type="submission" date="2020-04" db="EMBL/GenBank/DDBJ databases">
        <title>Rhizobium sp. S-51 isolated from soil.</title>
        <authorList>
            <person name="Dahal R.H."/>
        </authorList>
    </citation>
    <scope>NUCLEOTIDE SEQUENCE [LARGE SCALE GENOMIC DNA]</scope>
    <source>
        <strain evidence="3 4">S-51</strain>
    </source>
</reference>
<evidence type="ECO:0000256" key="1">
    <source>
        <dbReference type="SAM" id="MobiDB-lite"/>
    </source>
</evidence>
<comment type="caution">
    <text evidence="3">The sequence shown here is derived from an EMBL/GenBank/DDBJ whole genome shotgun (WGS) entry which is preliminary data.</text>
</comment>